<evidence type="ECO:0000313" key="1">
    <source>
        <dbReference type="EMBL" id="KAH7271674.1"/>
    </source>
</evidence>
<dbReference type="Proteomes" id="UP000736672">
    <property type="component" value="Unassembled WGS sequence"/>
</dbReference>
<accession>A0A9P9RAH6</accession>
<keyword evidence="2" id="KW-1185">Reference proteome</keyword>
<organism evidence="1 2">
    <name type="scientific">Fusarium solani</name>
    <name type="common">Filamentous fungus</name>
    <dbReference type="NCBI Taxonomy" id="169388"/>
    <lineage>
        <taxon>Eukaryota</taxon>
        <taxon>Fungi</taxon>
        <taxon>Dikarya</taxon>
        <taxon>Ascomycota</taxon>
        <taxon>Pezizomycotina</taxon>
        <taxon>Sordariomycetes</taxon>
        <taxon>Hypocreomycetidae</taxon>
        <taxon>Hypocreales</taxon>
        <taxon>Nectriaceae</taxon>
        <taxon>Fusarium</taxon>
        <taxon>Fusarium solani species complex</taxon>
    </lineage>
</organism>
<sequence length="369" mass="42848">MSSNLEANETSKIDTLPENHQDTFRRALRNILSTDNAVHTYAQILDGLPTEESYLESYPRLETHPVVELGHVEMCEGFLEKAREFRDRFDPSELEFIENRNQLLSAFRDTAPGTNDFNLRLIELVVVACHQIAAYLFELDDGAHKHEPYDSWMKQELMESVLQSRPGRSRTMDNILPAAFCHMAYVYPDQYPRGVADVAGYWAEGKIFGGVVVFDRGETEQECKAMWIDGARWKGPHTLYPPTKDQFDSLVRFLLSEPDEDIQSPLPIRGTDENRPRWHPWHAFSQYHIFRDRYEKMSPDPPRPRCTLVLADWPETRDYWIAINHELLRREGATITDEDIAAAQLRLKEVTPSSPYWRYWNPSYQGPVG</sequence>
<dbReference type="AlphaFoldDB" id="A0A9P9RAH6"/>
<dbReference type="OrthoDB" id="5346581at2759"/>
<proteinExistence type="predicted"/>
<gene>
    <name evidence="1" type="ORF">B0J15DRAFT_576781</name>
</gene>
<comment type="caution">
    <text evidence="1">The sequence shown here is derived from an EMBL/GenBank/DDBJ whole genome shotgun (WGS) entry which is preliminary data.</text>
</comment>
<reference evidence="1" key="1">
    <citation type="journal article" date="2021" name="Nat. Commun.">
        <title>Genetic determinants of endophytism in the Arabidopsis root mycobiome.</title>
        <authorList>
            <person name="Mesny F."/>
            <person name="Miyauchi S."/>
            <person name="Thiergart T."/>
            <person name="Pickel B."/>
            <person name="Atanasova L."/>
            <person name="Karlsson M."/>
            <person name="Huettel B."/>
            <person name="Barry K.W."/>
            <person name="Haridas S."/>
            <person name="Chen C."/>
            <person name="Bauer D."/>
            <person name="Andreopoulos W."/>
            <person name="Pangilinan J."/>
            <person name="LaButti K."/>
            <person name="Riley R."/>
            <person name="Lipzen A."/>
            <person name="Clum A."/>
            <person name="Drula E."/>
            <person name="Henrissat B."/>
            <person name="Kohler A."/>
            <person name="Grigoriev I.V."/>
            <person name="Martin F.M."/>
            <person name="Hacquard S."/>
        </authorList>
    </citation>
    <scope>NUCLEOTIDE SEQUENCE</scope>
    <source>
        <strain evidence="1">FSSC 5 MPI-SDFR-AT-0091</strain>
    </source>
</reference>
<dbReference type="EMBL" id="JAGTJS010000004">
    <property type="protein sequence ID" value="KAH7271674.1"/>
    <property type="molecule type" value="Genomic_DNA"/>
</dbReference>
<protein>
    <submittedName>
        <fullName evidence="1">Uncharacterized protein</fullName>
    </submittedName>
</protein>
<evidence type="ECO:0000313" key="2">
    <source>
        <dbReference type="Proteomes" id="UP000736672"/>
    </source>
</evidence>
<name>A0A9P9RAH6_FUSSL</name>